<dbReference type="PANTHER" id="PTHR46749:SF1">
    <property type="entry name" value="COMPLEX III ASSEMBLY FACTOR LYRM7"/>
    <property type="match status" value="1"/>
</dbReference>
<evidence type="ECO:0000256" key="3">
    <source>
        <dbReference type="ARBA" id="ARBA00023128"/>
    </source>
</evidence>
<feature type="domain" description="Complex 1 LYR protein" evidence="10">
    <location>
        <begin position="7"/>
        <end position="62"/>
    </location>
</feature>
<evidence type="ECO:0000256" key="6">
    <source>
        <dbReference type="ARBA" id="ARBA00025809"/>
    </source>
</evidence>
<protein>
    <recommendedName>
        <fullName evidence="7">Complex III assembly factor LYRM7</fullName>
    </recommendedName>
    <alternativeName>
        <fullName evidence="8">LYR motif-containing protein 7</fullName>
    </alternativeName>
</protein>
<evidence type="ECO:0000259" key="10">
    <source>
        <dbReference type="Pfam" id="PF05347"/>
    </source>
</evidence>
<proteinExistence type="inferred from homology"/>
<keyword evidence="4" id="KW-0143">Chaperone</keyword>
<comment type="similarity">
    <text evidence="2">Belongs to the complex I LYR family.</text>
</comment>
<keyword evidence="12" id="KW-1185">Reference proteome</keyword>
<evidence type="ECO:0000256" key="7">
    <source>
        <dbReference type="ARBA" id="ARBA00026165"/>
    </source>
</evidence>
<accession>A0ABY7DMT2</accession>
<dbReference type="InterPro" id="IPR045298">
    <property type="entry name" value="Complex1_LYR_LYRM7"/>
</dbReference>
<sequence length="120" mass="14127">MSSARSRVLSVFKQLHRTRKIVFEDDHRALAVIREKINEEFKKRKDIDNEQEVTQLITSAHDIEKELRTRLMQAQLDPQTGNFRLNITKDTEMKDRPEPGTPVAPRTRRNRKCEDESNPT</sequence>
<dbReference type="InterPro" id="IPR050435">
    <property type="entry name" value="MZM1/LYRM7"/>
</dbReference>
<keyword evidence="3" id="KW-0496">Mitochondrion</keyword>
<gene>
    <name evidence="11" type="ORF">MAR_022368</name>
</gene>
<dbReference type="Pfam" id="PF05347">
    <property type="entry name" value="Complex1_LYR"/>
    <property type="match status" value="1"/>
</dbReference>
<dbReference type="CDD" id="cd20267">
    <property type="entry name" value="Complex1_LYR_LYRM7"/>
    <property type="match status" value="1"/>
</dbReference>
<dbReference type="PANTHER" id="PTHR46749">
    <property type="entry name" value="COMPLEX III ASSEMBLY FACTOR LYRM7"/>
    <property type="match status" value="1"/>
</dbReference>
<evidence type="ECO:0000313" key="12">
    <source>
        <dbReference type="Proteomes" id="UP001164746"/>
    </source>
</evidence>
<evidence type="ECO:0000313" key="11">
    <source>
        <dbReference type="EMBL" id="WAQ97995.1"/>
    </source>
</evidence>
<name>A0ABY7DMT2_MYAAR</name>
<dbReference type="EMBL" id="CP111014">
    <property type="protein sequence ID" value="WAQ97995.1"/>
    <property type="molecule type" value="Genomic_DNA"/>
</dbReference>
<evidence type="ECO:0000256" key="5">
    <source>
        <dbReference type="ARBA" id="ARBA00025430"/>
    </source>
</evidence>
<comment type="subcellular location">
    <subcellularLocation>
        <location evidence="1">Mitochondrion matrix</location>
    </subcellularLocation>
</comment>
<evidence type="ECO:0000256" key="2">
    <source>
        <dbReference type="ARBA" id="ARBA00009508"/>
    </source>
</evidence>
<feature type="compositionally biased region" description="Basic and acidic residues" evidence="9">
    <location>
        <begin position="87"/>
        <end position="98"/>
    </location>
</feature>
<organism evidence="11 12">
    <name type="scientific">Mya arenaria</name>
    <name type="common">Soft-shell clam</name>
    <dbReference type="NCBI Taxonomy" id="6604"/>
    <lineage>
        <taxon>Eukaryota</taxon>
        <taxon>Metazoa</taxon>
        <taxon>Spiralia</taxon>
        <taxon>Lophotrochozoa</taxon>
        <taxon>Mollusca</taxon>
        <taxon>Bivalvia</taxon>
        <taxon>Autobranchia</taxon>
        <taxon>Heteroconchia</taxon>
        <taxon>Euheterodonta</taxon>
        <taxon>Imparidentia</taxon>
        <taxon>Neoheterodontei</taxon>
        <taxon>Myida</taxon>
        <taxon>Myoidea</taxon>
        <taxon>Myidae</taxon>
        <taxon>Mya</taxon>
    </lineage>
</organism>
<dbReference type="Proteomes" id="UP001164746">
    <property type="component" value="Chromosome 3"/>
</dbReference>
<comment type="function">
    <text evidence="5">Assembly factor required for Rieske Fe-S protein UQCRFS1 incorporation into the cytochrome b-c1 (CIII) complex. Functions as a chaperone, binding to this subunit within the mitochondrial matrix and stabilizing it prior to its translocation and insertion into the late CIII dimeric intermediate within the mitochondrial inner membrane.</text>
</comment>
<dbReference type="InterPro" id="IPR008011">
    <property type="entry name" value="Complex1_LYR_dom"/>
</dbReference>
<feature type="region of interest" description="Disordered" evidence="9">
    <location>
        <begin position="79"/>
        <end position="120"/>
    </location>
</feature>
<evidence type="ECO:0000256" key="9">
    <source>
        <dbReference type="SAM" id="MobiDB-lite"/>
    </source>
</evidence>
<evidence type="ECO:0000256" key="1">
    <source>
        <dbReference type="ARBA" id="ARBA00004305"/>
    </source>
</evidence>
<comment type="subunit">
    <text evidence="6">Interacts with UQCRFS1.</text>
</comment>
<evidence type="ECO:0000256" key="8">
    <source>
        <dbReference type="ARBA" id="ARBA00031830"/>
    </source>
</evidence>
<evidence type="ECO:0000256" key="4">
    <source>
        <dbReference type="ARBA" id="ARBA00023186"/>
    </source>
</evidence>
<reference evidence="11" key="1">
    <citation type="submission" date="2022-11" db="EMBL/GenBank/DDBJ databases">
        <title>Centuries of genome instability and evolution in soft-shell clam transmissible cancer (bioRxiv).</title>
        <authorList>
            <person name="Hart S.F.M."/>
            <person name="Yonemitsu M.A."/>
            <person name="Giersch R.M."/>
            <person name="Beal B.F."/>
            <person name="Arriagada G."/>
            <person name="Davis B.W."/>
            <person name="Ostrander E.A."/>
            <person name="Goff S.P."/>
            <person name="Metzger M.J."/>
        </authorList>
    </citation>
    <scope>NUCLEOTIDE SEQUENCE</scope>
    <source>
        <strain evidence="11">MELC-2E11</strain>
        <tissue evidence="11">Siphon/mantle</tissue>
    </source>
</reference>